<dbReference type="Gene3D" id="2.40.170.20">
    <property type="entry name" value="TonB-dependent receptor, beta-barrel domain"/>
    <property type="match status" value="1"/>
</dbReference>
<keyword evidence="10 11" id="KW-0998">Cell outer membrane</keyword>
<dbReference type="Proteomes" id="UP001165263">
    <property type="component" value="Unassembled WGS sequence"/>
</dbReference>
<evidence type="ECO:0000256" key="8">
    <source>
        <dbReference type="ARBA" id="ARBA00023077"/>
    </source>
</evidence>
<dbReference type="PANTHER" id="PTHR32552">
    <property type="entry name" value="FERRICHROME IRON RECEPTOR-RELATED"/>
    <property type="match status" value="1"/>
</dbReference>
<gene>
    <name evidence="17" type="ORF">NX786_01010</name>
</gene>
<keyword evidence="8 12" id="KW-0798">TonB box</keyword>
<keyword evidence="2 11" id="KW-0813">Transport</keyword>
<keyword evidence="5 11" id="KW-0812">Transmembrane</keyword>
<dbReference type="PROSITE" id="PS52016">
    <property type="entry name" value="TONB_DEPENDENT_REC_3"/>
    <property type="match status" value="1"/>
</dbReference>
<dbReference type="Pfam" id="PF00593">
    <property type="entry name" value="TonB_dep_Rec_b-barrel"/>
    <property type="match status" value="1"/>
</dbReference>
<evidence type="ECO:0000256" key="6">
    <source>
        <dbReference type="ARBA" id="ARBA00023004"/>
    </source>
</evidence>
<evidence type="ECO:0000256" key="10">
    <source>
        <dbReference type="ARBA" id="ARBA00023237"/>
    </source>
</evidence>
<feature type="region of interest" description="Disordered" evidence="13">
    <location>
        <begin position="252"/>
        <end position="275"/>
    </location>
</feature>
<keyword evidence="4" id="KW-0410">Iron transport</keyword>
<dbReference type="RefSeq" id="WP_259447186.1">
    <property type="nucleotide sequence ID" value="NZ_CP119520.1"/>
</dbReference>
<evidence type="ECO:0000256" key="7">
    <source>
        <dbReference type="ARBA" id="ARBA00023065"/>
    </source>
</evidence>
<feature type="domain" description="TonB-dependent receptor-like beta-barrel" evidence="15">
    <location>
        <begin position="258"/>
        <end position="667"/>
    </location>
</feature>
<keyword evidence="6" id="KW-0408">Iron</keyword>
<evidence type="ECO:0000259" key="16">
    <source>
        <dbReference type="Pfam" id="PF07715"/>
    </source>
</evidence>
<dbReference type="EMBL" id="JANUHC010000001">
    <property type="protein sequence ID" value="MCS0627925.1"/>
    <property type="molecule type" value="Genomic_DNA"/>
</dbReference>
<accession>A0ABT2BS36</accession>
<keyword evidence="3 11" id="KW-1134">Transmembrane beta strand</keyword>
<reference evidence="17" key="1">
    <citation type="submission" date="2022-08" db="EMBL/GenBank/DDBJ databases">
        <title>Reclassification of Massilia species as members of the genera Telluria, Duganella, Pseudoduganella, Mokoshia gen. nov. and Zemynaea gen. nov. using orthogonal and non-orthogonal genome-based approaches.</title>
        <authorList>
            <person name="Bowman J.P."/>
        </authorList>
    </citation>
    <scope>NUCLEOTIDE SEQUENCE</scope>
    <source>
        <strain evidence="17">LMG 11547</strain>
    </source>
</reference>
<evidence type="ECO:0000256" key="1">
    <source>
        <dbReference type="ARBA" id="ARBA00004571"/>
    </source>
</evidence>
<keyword evidence="7" id="KW-0406">Ion transport</keyword>
<name>A0ABT2BS36_9BURK</name>
<evidence type="ECO:0000256" key="3">
    <source>
        <dbReference type="ARBA" id="ARBA00022452"/>
    </source>
</evidence>
<protein>
    <submittedName>
        <fullName evidence="17">TonB-dependent receptor</fullName>
    </submittedName>
</protein>
<dbReference type="InterPro" id="IPR036942">
    <property type="entry name" value="Beta-barrel_TonB_sf"/>
</dbReference>
<feature type="chain" id="PRO_5046939886" evidence="14">
    <location>
        <begin position="27"/>
        <end position="700"/>
    </location>
</feature>
<feature type="signal peptide" evidence="14">
    <location>
        <begin position="1"/>
        <end position="26"/>
    </location>
</feature>
<keyword evidence="9 11" id="KW-0472">Membrane</keyword>
<dbReference type="SUPFAM" id="SSF56935">
    <property type="entry name" value="Porins"/>
    <property type="match status" value="1"/>
</dbReference>
<dbReference type="PANTHER" id="PTHR32552:SF81">
    <property type="entry name" value="TONB-DEPENDENT OUTER MEMBRANE RECEPTOR"/>
    <property type="match status" value="1"/>
</dbReference>
<evidence type="ECO:0000259" key="15">
    <source>
        <dbReference type="Pfam" id="PF00593"/>
    </source>
</evidence>
<keyword evidence="14" id="KW-0732">Signal</keyword>
<evidence type="ECO:0000256" key="12">
    <source>
        <dbReference type="RuleBase" id="RU003357"/>
    </source>
</evidence>
<dbReference type="InterPro" id="IPR012910">
    <property type="entry name" value="Plug_dom"/>
</dbReference>
<comment type="caution">
    <text evidence="17">The sequence shown here is derived from an EMBL/GenBank/DDBJ whole genome shotgun (WGS) entry which is preliminary data.</text>
</comment>
<comment type="subcellular location">
    <subcellularLocation>
        <location evidence="1 11">Cell outer membrane</location>
        <topology evidence="1 11">Multi-pass membrane protein</topology>
    </subcellularLocation>
</comment>
<keyword evidence="17" id="KW-0675">Receptor</keyword>
<proteinExistence type="inferred from homology"/>
<evidence type="ECO:0000256" key="9">
    <source>
        <dbReference type="ARBA" id="ARBA00023136"/>
    </source>
</evidence>
<evidence type="ECO:0000256" key="11">
    <source>
        <dbReference type="PROSITE-ProRule" id="PRU01360"/>
    </source>
</evidence>
<evidence type="ECO:0000256" key="13">
    <source>
        <dbReference type="SAM" id="MobiDB-lite"/>
    </source>
</evidence>
<dbReference type="Pfam" id="PF07715">
    <property type="entry name" value="Plug"/>
    <property type="match status" value="1"/>
</dbReference>
<dbReference type="InterPro" id="IPR039426">
    <property type="entry name" value="TonB-dep_rcpt-like"/>
</dbReference>
<dbReference type="InterPro" id="IPR000531">
    <property type="entry name" value="Beta-barrel_TonB"/>
</dbReference>
<dbReference type="CDD" id="cd01347">
    <property type="entry name" value="ligand_gated_channel"/>
    <property type="match status" value="1"/>
</dbReference>
<organism evidence="17 18">
    <name type="scientific">Telluria mixta</name>
    <dbReference type="NCBI Taxonomy" id="34071"/>
    <lineage>
        <taxon>Bacteria</taxon>
        <taxon>Pseudomonadati</taxon>
        <taxon>Pseudomonadota</taxon>
        <taxon>Betaproteobacteria</taxon>
        <taxon>Burkholderiales</taxon>
        <taxon>Oxalobacteraceae</taxon>
        <taxon>Telluria group</taxon>
        <taxon>Telluria</taxon>
    </lineage>
</organism>
<feature type="compositionally biased region" description="Polar residues" evidence="13">
    <location>
        <begin position="257"/>
        <end position="275"/>
    </location>
</feature>
<comment type="similarity">
    <text evidence="11 12">Belongs to the TonB-dependent receptor family.</text>
</comment>
<evidence type="ECO:0000256" key="2">
    <source>
        <dbReference type="ARBA" id="ARBA00022448"/>
    </source>
</evidence>
<feature type="domain" description="TonB-dependent receptor plug" evidence="16">
    <location>
        <begin position="46"/>
        <end position="152"/>
    </location>
</feature>
<evidence type="ECO:0000313" key="18">
    <source>
        <dbReference type="Proteomes" id="UP001165263"/>
    </source>
</evidence>
<evidence type="ECO:0000256" key="5">
    <source>
        <dbReference type="ARBA" id="ARBA00022692"/>
    </source>
</evidence>
<sequence length="700" mass="74346">MSNHIRFTQHAIAAAVASLLAGGALAQSGGQIQEVIVTAQRVAQPASKTPLSLSVISGDDLKSAGAVNASSLTELVPNVQIANSGSATVIAIRGVSSADVTEKGDPSAAFNIDGVNLARPQSAGLAFFDLERVEVLRGPQGTLYGRNATAGAINLITNKPGDTFGGNAAVELGNYQTRKFDGAVNVPVNESLALRAAVSSSQHDGYLRSTQGLSHNYDDEDSLSGRVHALFKFNRDVTLLLSADGSKIRGAGPGTVPLTTFRSASGTAQRTATPSVQGNIDDKATGYSAELKANLAIGELTYQGAHRNFDRKELSNYGYGTDTPAPYIDTNAGYSQNSHELRLASVFGAFKTITGLYWFRERSNIDLSLIHFPGLGRLRFVQDPTLSTSKAVFGDATYSVTQDLHLTVGARQTKDDKSRQGFSIIGDPVIASGVNDAAVSYSQNTGKIGADYALSKSSMVYTSLSTGYKAGGFNDGTRATNPFLIYDPEHLTALEVGVKGRFLNGSLTTSAAVFGYDYKNLQLTSTAVDANGAISSQTRNAAKASVRGVELEGKYAVTTNDRINFSMTYLDAHYKQYMPTLTSDWSGRRLDKSPKASVSLGYTRSWTLDSGATIDTTLSTRYTGSYVLSNYSKATQIRQGGFHKTDLTATYSPNAAAWYVQGYVRNIEDKSVMTSYGDSPVDNVGLAPPRTAGIRIGSSF</sequence>
<evidence type="ECO:0000256" key="14">
    <source>
        <dbReference type="SAM" id="SignalP"/>
    </source>
</evidence>
<evidence type="ECO:0000256" key="4">
    <source>
        <dbReference type="ARBA" id="ARBA00022496"/>
    </source>
</evidence>
<keyword evidence="18" id="KW-1185">Reference proteome</keyword>
<evidence type="ECO:0000313" key="17">
    <source>
        <dbReference type="EMBL" id="MCS0627925.1"/>
    </source>
</evidence>